<evidence type="ECO:0000256" key="7">
    <source>
        <dbReference type="ARBA" id="ARBA00023053"/>
    </source>
</evidence>
<feature type="transmembrane region" description="Helical" evidence="15">
    <location>
        <begin position="75"/>
        <end position="96"/>
    </location>
</feature>
<evidence type="ECO:0000256" key="1">
    <source>
        <dbReference type="ARBA" id="ARBA00004141"/>
    </source>
</evidence>
<dbReference type="GO" id="GO:0035725">
    <property type="term" value="P:sodium ion transmembrane transport"/>
    <property type="evidence" value="ECO:0000318"/>
    <property type="project" value="GO_Central"/>
</dbReference>
<dbReference type="InterPro" id="IPR001873">
    <property type="entry name" value="ENaC"/>
</dbReference>
<reference evidence="20" key="2">
    <citation type="submission" date="2025-08" db="UniProtKB">
        <authorList>
            <consortium name="RefSeq"/>
        </authorList>
    </citation>
    <scope>IDENTIFICATION</scope>
    <source>
        <strain evidence="20">S238N-H82</strain>
        <tissue evidence="20">Testes</tissue>
    </source>
</reference>
<dbReference type="GO" id="GO:0005540">
    <property type="term" value="F:hyaluronic acid binding"/>
    <property type="evidence" value="ECO:0007669"/>
    <property type="project" value="InterPro"/>
</dbReference>
<dbReference type="CDD" id="cd00108">
    <property type="entry name" value="KR"/>
    <property type="match status" value="1"/>
</dbReference>
<keyword evidence="9 15" id="KW-0472">Membrane</keyword>
<dbReference type="Gene3D" id="3.10.100.10">
    <property type="entry name" value="Mannose-Binding Protein A, subunit A"/>
    <property type="match status" value="2"/>
</dbReference>
<dbReference type="Pfam" id="PF00858">
    <property type="entry name" value="ASC"/>
    <property type="match status" value="2"/>
</dbReference>
<evidence type="ECO:0000259" key="16">
    <source>
        <dbReference type="PROSITE" id="PS50022"/>
    </source>
</evidence>
<evidence type="ECO:0000256" key="14">
    <source>
        <dbReference type="RuleBase" id="RU000679"/>
    </source>
</evidence>
<evidence type="ECO:0000256" key="4">
    <source>
        <dbReference type="ARBA" id="ARBA00022572"/>
    </source>
</evidence>
<keyword evidence="12 14" id="KW-0407">Ion channel</keyword>
<dbReference type="SUPFAM" id="SSF57440">
    <property type="entry name" value="Kringle-like"/>
    <property type="match status" value="1"/>
</dbReference>
<dbReference type="PROSITE" id="PS00021">
    <property type="entry name" value="KRINGLE_1"/>
    <property type="match status" value="1"/>
</dbReference>
<dbReference type="PROSITE" id="PS50070">
    <property type="entry name" value="KRINGLE_2"/>
    <property type="match status" value="1"/>
</dbReference>
<dbReference type="PANTHER" id="PTHR11690">
    <property type="entry name" value="AMILORIDE-SENSITIVE SODIUM CHANNEL-RELATED"/>
    <property type="match status" value="1"/>
</dbReference>
<dbReference type="OrthoDB" id="10051479at2759"/>
<reference evidence="19" key="1">
    <citation type="journal article" date="2020" name="Nat. Ecol. Evol.">
        <title>Deeply conserved synteny resolves early events in vertebrate evolution.</title>
        <authorList>
            <person name="Simakov O."/>
            <person name="Marletaz F."/>
            <person name="Yue J.X."/>
            <person name="O'Connell B."/>
            <person name="Jenkins J."/>
            <person name="Brandt A."/>
            <person name="Calef R."/>
            <person name="Tung C.H."/>
            <person name="Huang T.K."/>
            <person name="Schmutz J."/>
            <person name="Satoh N."/>
            <person name="Yu J.K."/>
            <person name="Putnam N.H."/>
            <person name="Green R.E."/>
            <person name="Rokhsar D.S."/>
        </authorList>
    </citation>
    <scope>NUCLEOTIDE SEQUENCE [LARGE SCALE GENOMIC DNA]</scope>
    <source>
        <strain evidence="19">S238N-H82</strain>
    </source>
</reference>
<dbReference type="RefSeq" id="XP_035696828.1">
    <property type="nucleotide sequence ID" value="XM_035840935.1"/>
</dbReference>
<evidence type="ECO:0000256" key="2">
    <source>
        <dbReference type="ARBA" id="ARBA00022448"/>
    </source>
</evidence>
<dbReference type="GO" id="GO:0007155">
    <property type="term" value="P:cell adhesion"/>
    <property type="evidence" value="ECO:0007669"/>
    <property type="project" value="InterPro"/>
</dbReference>
<keyword evidence="19" id="KW-1185">Reference proteome</keyword>
<dbReference type="SMART" id="SM00231">
    <property type="entry name" value="FA58C"/>
    <property type="match status" value="1"/>
</dbReference>
<evidence type="ECO:0000256" key="6">
    <source>
        <dbReference type="ARBA" id="ARBA00022989"/>
    </source>
</evidence>
<evidence type="ECO:0000259" key="18">
    <source>
        <dbReference type="PROSITE" id="PS50963"/>
    </source>
</evidence>
<keyword evidence="5 14" id="KW-0812">Transmembrane</keyword>
<keyword evidence="4 13" id="KW-0420">Kringle</keyword>
<evidence type="ECO:0000256" key="8">
    <source>
        <dbReference type="ARBA" id="ARBA00023065"/>
    </source>
</evidence>
<dbReference type="AlphaFoldDB" id="A0A9J7M9H5"/>
<dbReference type="Gene3D" id="2.60.470.10">
    <property type="entry name" value="Acid-sensing ion channels like domains"/>
    <property type="match status" value="1"/>
</dbReference>
<dbReference type="Gene3D" id="1.10.287.770">
    <property type="entry name" value="YojJ-like"/>
    <property type="match status" value="1"/>
</dbReference>
<gene>
    <name evidence="20" type="primary">LOC118430223</name>
</gene>
<dbReference type="GeneID" id="118430223"/>
<protein>
    <submittedName>
        <fullName evidence="20">Uncharacterized protein LOC118430223</fullName>
    </submittedName>
</protein>
<evidence type="ECO:0000256" key="15">
    <source>
        <dbReference type="SAM" id="Phobius"/>
    </source>
</evidence>
<dbReference type="PROSITE" id="PS50022">
    <property type="entry name" value="FA58C_3"/>
    <property type="match status" value="1"/>
</dbReference>
<dbReference type="CDD" id="cd00057">
    <property type="entry name" value="FA58C"/>
    <property type="match status" value="1"/>
</dbReference>
<evidence type="ECO:0000256" key="5">
    <source>
        <dbReference type="ARBA" id="ARBA00022692"/>
    </source>
</evidence>
<evidence type="ECO:0000256" key="11">
    <source>
        <dbReference type="ARBA" id="ARBA00023201"/>
    </source>
</evidence>
<keyword evidence="8 14" id="KW-0406">Ion transport</keyword>
<evidence type="ECO:0000313" key="19">
    <source>
        <dbReference type="Proteomes" id="UP000001554"/>
    </source>
</evidence>
<keyword evidence="2 14" id="KW-0813">Transport</keyword>
<comment type="subcellular location">
    <subcellularLocation>
        <location evidence="1">Membrane</location>
        <topology evidence="1">Multi-pass membrane protein</topology>
    </subcellularLocation>
</comment>
<evidence type="ECO:0000256" key="3">
    <source>
        <dbReference type="ARBA" id="ARBA00022461"/>
    </source>
</evidence>
<evidence type="ECO:0000256" key="9">
    <source>
        <dbReference type="ARBA" id="ARBA00023136"/>
    </source>
</evidence>
<evidence type="ECO:0000256" key="10">
    <source>
        <dbReference type="ARBA" id="ARBA00023157"/>
    </source>
</evidence>
<dbReference type="PROSITE" id="PS50963">
    <property type="entry name" value="LINK_2"/>
    <property type="match status" value="1"/>
</dbReference>
<feature type="domain" description="Kringle" evidence="17">
    <location>
        <begin position="784"/>
        <end position="864"/>
    </location>
</feature>
<dbReference type="InterPro" id="IPR013806">
    <property type="entry name" value="Kringle-like"/>
</dbReference>
<name>A0A9J7M9H5_BRAFL</name>
<evidence type="ECO:0000256" key="12">
    <source>
        <dbReference type="ARBA" id="ARBA00023303"/>
    </source>
</evidence>
<dbReference type="InterPro" id="IPR008979">
    <property type="entry name" value="Galactose-bd-like_sf"/>
</dbReference>
<evidence type="ECO:0000259" key="17">
    <source>
        <dbReference type="PROSITE" id="PS50070"/>
    </source>
</evidence>
<keyword evidence="7" id="KW-0915">Sodium</keyword>
<dbReference type="PANTHER" id="PTHR11690:SF299">
    <property type="entry name" value="PICKPOCKET 20, ISOFORM A"/>
    <property type="match status" value="1"/>
</dbReference>
<dbReference type="InterPro" id="IPR038178">
    <property type="entry name" value="Kringle_sf"/>
</dbReference>
<sequence length="1262" mass="142271">MFSSVHPIKLGLDAKGDKKGPRKIFVIPVATNKNEKEEERPRNMTIPQLSKKFCSATTCHGLNRIAQAQSPVARFIWLSLVLTSLTLFLLQANLLITKYMDYPVQINVNIVVNHRLPFPSVTICNQNRMKKSELNGTRFAPLVDIDEETVSTVAFLGNDGGAVSSQGEGSSEQTVRMKRGIPAAEDRHNLGKDRPIVARKRRASPGCPSDPDNPYGIVCLDVKTSMANASNRCATIGMQLCTYDQLRKAHAMGVRDPLTSDDNDGWRFFSRNDWDVTLQDDCGPRYEKVVDECYEGMFPHTPRPATHGFLYCCTREMLRTTDKYNTHEEAEQACESQQFQLCTPKQMANAYDNGIRDEKWGFISQADKQAHLAPCGCRPDDECYHLAFSYIQRQSPSLPAYCCKRTYQMRNDYFSHEGAENGCSSIGYDICSLKQLAVVHGLGSRSDAWGWVQEENTISRLHGTCVEANGFRCYENALQYQTAAPGGIYRLHCCTPTFVQTTQTFSSYGNAMDTCNKDGKQICTLTQLAEEYKNGVRTNTWGWAEDQMQAVVGECDANLDCASNVTNAIPYVTADGTAKQAYCCEYVRVWPELPPRTQCTNRFKGCNNPLGMENGVIKDYQITASSTDGRNGTQAHYGRLNGPAAWWSNGVPQGVLGIDEWFQVDLLKPMYVTGVITQGLARAFILTFKIRYSNDTGGPWFVYTDPYGGRDELFKGVSAEDQTGHQHFAFPILARYIRFMPWFMSEFISLRMELVGCDPETCSDPKSTDGRGVVNVALDCQERECYLGKGENYRGTKKTTESGRSCQNWDRHYPHQHCNITSDTDPDACLAKNYCRNPDGRPGGPWCYTVDPVITWEYCGVEKCTERDDIVLDKTAWREYIERSNTSDFNDLSDHLPRATREELRQLGHQKNDFILQCSFDKQTCSPDDFVSTQTEKYGNCFTFNSGRDDKEWVTTRSGSSYGLKLTLNLETAEYLGLFGNKAGARVSIHPVNSTPFPETDGVDVPPGMATSISVRSLVITRTPFPYGGGDCTANVDEAVSLYEGNKYSFRLCENSCFQCQVMQNCSCTTDLIDLSKVEAIQKCNDQFQGAPVPICDLANPRVQACVKTQWKLFESGELNCSCNQACRDEAYELSISSAIWPSRPFEPYILRDLHMIQQLKRRNLPRSSEEVRDNLVRVEVYYEELNYQSISEEWNYREEDFLSDLGGLLGLYIGISFITLCEILDFVLDMIKLLMKKCFVLRMKQESRKFQQPADDGKANE</sequence>
<comment type="similarity">
    <text evidence="14">Belongs to the amiloride-sensitive sodium channel (TC 1.A.6) family.</text>
</comment>
<organism evidence="19 20">
    <name type="scientific">Branchiostoma floridae</name>
    <name type="common">Florida lancelet</name>
    <name type="synonym">Amphioxus</name>
    <dbReference type="NCBI Taxonomy" id="7739"/>
    <lineage>
        <taxon>Eukaryota</taxon>
        <taxon>Metazoa</taxon>
        <taxon>Chordata</taxon>
        <taxon>Cephalochordata</taxon>
        <taxon>Leptocardii</taxon>
        <taxon>Amphioxiformes</taxon>
        <taxon>Branchiostomatidae</taxon>
        <taxon>Branchiostoma</taxon>
    </lineage>
</organism>
<dbReference type="Gene3D" id="2.60.120.260">
    <property type="entry name" value="Galactose-binding domain-like"/>
    <property type="match status" value="1"/>
</dbReference>
<dbReference type="InterPro" id="IPR016186">
    <property type="entry name" value="C-type_lectin-like/link_sf"/>
</dbReference>
<feature type="domain" description="F5/8 type C" evidence="16">
    <location>
        <begin position="606"/>
        <end position="757"/>
    </location>
</feature>
<dbReference type="InterPro" id="IPR000001">
    <property type="entry name" value="Kringle"/>
</dbReference>
<dbReference type="Pfam" id="PF00754">
    <property type="entry name" value="F5_F8_type_C"/>
    <property type="match status" value="1"/>
</dbReference>
<dbReference type="KEGG" id="bfo:118430223"/>
<keyword evidence="6 15" id="KW-1133">Transmembrane helix</keyword>
<dbReference type="PRINTS" id="PR00018">
    <property type="entry name" value="KRINGLE"/>
</dbReference>
<dbReference type="GO" id="GO:0005886">
    <property type="term" value="C:plasma membrane"/>
    <property type="evidence" value="ECO:0000318"/>
    <property type="project" value="GO_Central"/>
</dbReference>
<accession>A0A9J7M9H5</accession>
<evidence type="ECO:0000313" key="20">
    <source>
        <dbReference type="RefSeq" id="XP_035696828.1"/>
    </source>
</evidence>
<keyword evidence="11 14" id="KW-0739">Sodium transport</keyword>
<dbReference type="SUPFAM" id="SSF49785">
    <property type="entry name" value="Galactose-binding domain-like"/>
    <property type="match status" value="1"/>
</dbReference>
<dbReference type="SMART" id="SM00130">
    <property type="entry name" value="KR"/>
    <property type="match status" value="1"/>
</dbReference>
<dbReference type="Gene3D" id="2.40.20.10">
    <property type="entry name" value="Plasminogen Kringle 4"/>
    <property type="match status" value="1"/>
</dbReference>
<comment type="caution">
    <text evidence="13">Lacks conserved residue(s) required for the propagation of feature annotation.</text>
</comment>
<keyword evidence="3 14" id="KW-0894">Sodium channel</keyword>
<dbReference type="InterPro" id="IPR000421">
    <property type="entry name" value="FA58C"/>
</dbReference>
<feature type="transmembrane region" description="Helical" evidence="15">
    <location>
        <begin position="1206"/>
        <end position="1229"/>
    </location>
</feature>
<proteinExistence type="inferred from homology"/>
<dbReference type="Proteomes" id="UP000001554">
    <property type="component" value="Chromosome 1"/>
</dbReference>
<dbReference type="PROSITE" id="PS01286">
    <property type="entry name" value="FA58C_2"/>
    <property type="match status" value="1"/>
</dbReference>
<dbReference type="GO" id="GO:0015280">
    <property type="term" value="F:ligand-gated sodium channel activity"/>
    <property type="evidence" value="ECO:0000318"/>
    <property type="project" value="GO_Central"/>
</dbReference>
<dbReference type="Pfam" id="PF00051">
    <property type="entry name" value="Kringle"/>
    <property type="match status" value="1"/>
</dbReference>
<dbReference type="InterPro" id="IPR000538">
    <property type="entry name" value="Link_dom"/>
</dbReference>
<keyword evidence="10" id="KW-1015">Disulfide bond</keyword>
<evidence type="ECO:0000256" key="13">
    <source>
        <dbReference type="PROSITE-ProRule" id="PRU00121"/>
    </source>
</evidence>
<dbReference type="InterPro" id="IPR018056">
    <property type="entry name" value="Kringle_CS"/>
</dbReference>
<feature type="domain" description="Link" evidence="18">
    <location>
        <begin position="493"/>
        <end position="585"/>
    </location>
</feature>